<dbReference type="PANTHER" id="PTHR21011:SF1">
    <property type="entry name" value="SMALL RIBOSOMAL SUBUNIT PROTEIN BS6M"/>
    <property type="match status" value="1"/>
</dbReference>
<protein>
    <recommendedName>
        <fullName evidence="7">30S ribosomal protein S6</fullName>
    </recommendedName>
</protein>
<dbReference type="GO" id="GO:1990904">
    <property type="term" value="C:ribonucleoprotein complex"/>
    <property type="evidence" value="ECO:0007669"/>
    <property type="project" value="UniProtKB-KW"/>
</dbReference>
<keyword evidence="5" id="KW-0687">Ribonucleoprotein</keyword>
<accession>A0A382MT65</accession>
<dbReference type="InterPro" id="IPR014717">
    <property type="entry name" value="Transl_elong_EF1B/ribsomal_bS6"/>
</dbReference>
<keyword evidence="3" id="KW-0694">RNA-binding</keyword>
<evidence type="ECO:0000256" key="3">
    <source>
        <dbReference type="ARBA" id="ARBA00022884"/>
    </source>
</evidence>
<feature type="non-terminal residue" evidence="6">
    <location>
        <position position="1"/>
    </location>
</feature>
<evidence type="ECO:0000256" key="1">
    <source>
        <dbReference type="ARBA" id="ARBA00009512"/>
    </source>
</evidence>
<dbReference type="InterPro" id="IPR020814">
    <property type="entry name" value="Ribosomal_S6_plastid/chlpt"/>
</dbReference>
<evidence type="ECO:0000313" key="6">
    <source>
        <dbReference type="EMBL" id="SVC50672.1"/>
    </source>
</evidence>
<evidence type="ECO:0000256" key="5">
    <source>
        <dbReference type="ARBA" id="ARBA00023274"/>
    </source>
</evidence>
<dbReference type="PANTHER" id="PTHR21011">
    <property type="entry name" value="MITOCHONDRIAL 28S RIBOSOMAL PROTEIN S6"/>
    <property type="match status" value="1"/>
</dbReference>
<proteinExistence type="inferred from homology"/>
<dbReference type="InterPro" id="IPR000529">
    <property type="entry name" value="Ribosomal_bS6"/>
</dbReference>
<evidence type="ECO:0008006" key="7">
    <source>
        <dbReference type="Google" id="ProtNLM"/>
    </source>
</evidence>
<gene>
    <name evidence="6" type="ORF">METZ01_LOCUS303526</name>
</gene>
<dbReference type="PROSITE" id="PS01048">
    <property type="entry name" value="RIBOSOMAL_S6"/>
    <property type="match status" value="1"/>
</dbReference>
<dbReference type="AlphaFoldDB" id="A0A382MT65"/>
<dbReference type="GO" id="GO:0005840">
    <property type="term" value="C:ribosome"/>
    <property type="evidence" value="ECO:0007669"/>
    <property type="project" value="UniProtKB-KW"/>
</dbReference>
<dbReference type="EMBL" id="UINC01094975">
    <property type="protein sequence ID" value="SVC50672.1"/>
    <property type="molecule type" value="Genomic_DNA"/>
</dbReference>
<dbReference type="GO" id="GO:0006412">
    <property type="term" value="P:translation"/>
    <property type="evidence" value="ECO:0007669"/>
    <property type="project" value="InterPro"/>
</dbReference>
<organism evidence="6">
    <name type="scientific">marine metagenome</name>
    <dbReference type="NCBI Taxonomy" id="408172"/>
    <lineage>
        <taxon>unclassified sequences</taxon>
        <taxon>metagenomes</taxon>
        <taxon>ecological metagenomes</taxon>
    </lineage>
</organism>
<dbReference type="InterPro" id="IPR035980">
    <property type="entry name" value="Ribosomal_bS6_sf"/>
</dbReference>
<reference evidence="6" key="1">
    <citation type="submission" date="2018-05" db="EMBL/GenBank/DDBJ databases">
        <authorList>
            <person name="Lanie J.A."/>
            <person name="Ng W.-L."/>
            <person name="Kazmierczak K.M."/>
            <person name="Andrzejewski T.M."/>
            <person name="Davidsen T.M."/>
            <person name="Wayne K.J."/>
            <person name="Tettelin H."/>
            <person name="Glass J.I."/>
            <person name="Rusch D."/>
            <person name="Podicherti R."/>
            <person name="Tsui H.-C.T."/>
            <person name="Winkler M.E."/>
        </authorList>
    </citation>
    <scope>NUCLEOTIDE SEQUENCE</scope>
</reference>
<comment type="similarity">
    <text evidence="1">Belongs to the bacterial ribosomal protein bS6 family.</text>
</comment>
<evidence type="ECO:0000256" key="2">
    <source>
        <dbReference type="ARBA" id="ARBA00022730"/>
    </source>
</evidence>
<evidence type="ECO:0000256" key="4">
    <source>
        <dbReference type="ARBA" id="ARBA00022980"/>
    </source>
</evidence>
<name>A0A382MT65_9ZZZZ</name>
<dbReference type="GO" id="GO:0005737">
    <property type="term" value="C:cytoplasm"/>
    <property type="evidence" value="ECO:0007669"/>
    <property type="project" value="UniProtKB-ARBA"/>
</dbReference>
<dbReference type="Gene3D" id="3.30.70.60">
    <property type="match status" value="1"/>
</dbReference>
<keyword evidence="2" id="KW-0699">rRNA-binding</keyword>
<keyword evidence="4" id="KW-0689">Ribosomal protein</keyword>
<dbReference type="InterPro" id="IPR020815">
    <property type="entry name" value="Ribosomal_bS6_CS"/>
</dbReference>
<dbReference type="GO" id="GO:0070181">
    <property type="term" value="F:small ribosomal subunit rRNA binding"/>
    <property type="evidence" value="ECO:0007669"/>
    <property type="project" value="TreeGrafter"/>
</dbReference>
<dbReference type="CDD" id="cd00473">
    <property type="entry name" value="bS6"/>
    <property type="match status" value="1"/>
</dbReference>
<dbReference type="Pfam" id="PF01250">
    <property type="entry name" value="Ribosomal_S6"/>
    <property type="match status" value="1"/>
</dbReference>
<dbReference type="HAMAP" id="MF_00360">
    <property type="entry name" value="Ribosomal_bS6"/>
    <property type="match status" value="1"/>
</dbReference>
<dbReference type="SUPFAM" id="SSF54995">
    <property type="entry name" value="Ribosomal protein S6"/>
    <property type="match status" value="1"/>
</dbReference>
<dbReference type="GO" id="GO:0003735">
    <property type="term" value="F:structural constituent of ribosome"/>
    <property type="evidence" value="ECO:0007669"/>
    <property type="project" value="InterPro"/>
</dbReference>
<sequence>VNSKRKELFPLADRKRNYELVMALTPVVNEAEAEAIVENITGFVSDQGGEITESETWGIRRLSYPIKNFQEGNYVRALLSIDASSVTELDRTLQANEEVLLHMVSRL</sequence>
<dbReference type="NCBIfam" id="TIGR00166">
    <property type="entry name" value="S6"/>
    <property type="match status" value="1"/>
</dbReference>